<evidence type="ECO:0000313" key="1">
    <source>
        <dbReference type="EMBL" id="CAD9765697.1"/>
    </source>
</evidence>
<name>A0A7S2TR94_9EUKA</name>
<protein>
    <submittedName>
        <fullName evidence="1">Uncharacterized protein</fullName>
    </submittedName>
</protein>
<accession>A0A7S2TR94</accession>
<dbReference type="AlphaFoldDB" id="A0A7S2TR94"/>
<reference evidence="1" key="1">
    <citation type="submission" date="2021-01" db="EMBL/GenBank/DDBJ databases">
        <authorList>
            <person name="Corre E."/>
            <person name="Pelletier E."/>
            <person name="Niang G."/>
            <person name="Scheremetjew M."/>
            <person name="Finn R."/>
            <person name="Kale V."/>
            <person name="Holt S."/>
            <person name="Cochrane G."/>
            <person name="Meng A."/>
            <person name="Brown T."/>
            <person name="Cohen L."/>
        </authorList>
    </citation>
    <scope>NUCLEOTIDE SEQUENCE</scope>
    <source>
        <strain evidence="1">CCMP622</strain>
    </source>
</reference>
<sequence length="126" mass="14675">MWDQLEATSRTLETSEEPLVRRAFDQTQNRLQRLLKMHRACLETQRTLDIAQAGLLLERKDYGDKVNRIQNLCNELVREEKDGGVVQDDDIEEERNDTAAGEAIQRAFQKLRNHRFFPEEGSSSSR</sequence>
<proteinExistence type="predicted"/>
<dbReference type="EMBL" id="HBHP01017407">
    <property type="protein sequence ID" value="CAD9765697.1"/>
    <property type="molecule type" value="Transcribed_RNA"/>
</dbReference>
<gene>
    <name evidence="1" type="ORF">LSP00402_LOCUS10795</name>
</gene>
<organism evidence="1">
    <name type="scientific">Lotharella oceanica</name>
    <dbReference type="NCBI Taxonomy" id="641309"/>
    <lineage>
        <taxon>Eukaryota</taxon>
        <taxon>Sar</taxon>
        <taxon>Rhizaria</taxon>
        <taxon>Cercozoa</taxon>
        <taxon>Chlorarachniophyceae</taxon>
        <taxon>Lotharella</taxon>
    </lineage>
</organism>